<evidence type="ECO:0000256" key="8">
    <source>
        <dbReference type="ARBA" id="ARBA00023002"/>
    </source>
</evidence>
<dbReference type="EMBL" id="CAKOAT010085932">
    <property type="protein sequence ID" value="CAH8317487.1"/>
    <property type="molecule type" value="Genomic_DNA"/>
</dbReference>
<dbReference type="InterPro" id="IPR017972">
    <property type="entry name" value="Cyt_P450_CS"/>
</dbReference>
<protein>
    <recommendedName>
        <fullName evidence="16">Cytochrome P450</fullName>
    </recommendedName>
</protein>
<evidence type="ECO:0000256" key="6">
    <source>
        <dbReference type="ARBA" id="ARBA00022723"/>
    </source>
</evidence>
<evidence type="ECO:0008006" key="16">
    <source>
        <dbReference type="Google" id="ProtNLM"/>
    </source>
</evidence>
<dbReference type="Pfam" id="PF00067">
    <property type="entry name" value="p450"/>
    <property type="match status" value="1"/>
</dbReference>
<comment type="caution">
    <text evidence="14">The sequence shown here is derived from an EMBL/GenBank/DDBJ whole genome shotgun (WGS) entry which is preliminary data.</text>
</comment>
<dbReference type="PROSITE" id="PS00086">
    <property type="entry name" value="CYTOCHROME_P450"/>
    <property type="match status" value="1"/>
</dbReference>
<evidence type="ECO:0000256" key="13">
    <source>
        <dbReference type="RuleBase" id="RU000461"/>
    </source>
</evidence>
<evidence type="ECO:0000256" key="10">
    <source>
        <dbReference type="ARBA" id="ARBA00023033"/>
    </source>
</evidence>
<dbReference type="GO" id="GO:0016020">
    <property type="term" value="C:membrane"/>
    <property type="evidence" value="ECO:0007669"/>
    <property type="project" value="UniProtKB-SubCell"/>
</dbReference>
<evidence type="ECO:0000256" key="9">
    <source>
        <dbReference type="ARBA" id="ARBA00023004"/>
    </source>
</evidence>
<comment type="subcellular location">
    <subcellularLocation>
        <location evidence="2">Membrane</location>
        <topology evidence="2">Single-pass membrane protein</topology>
    </subcellularLocation>
</comment>
<dbReference type="PRINTS" id="PR00385">
    <property type="entry name" value="P450"/>
</dbReference>
<dbReference type="SUPFAM" id="SSF48264">
    <property type="entry name" value="Cytochrome P450"/>
    <property type="match status" value="1"/>
</dbReference>
<evidence type="ECO:0000256" key="7">
    <source>
        <dbReference type="ARBA" id="ARBA00022989"/>
    </source>
</evidence>
<dbReference type="Gene3D" id="1.10.630.10">
    <property type="entry name" value="Cytochrome P450"/>
    <property type="match status" value="2"/>
</dbReference>
<feature type="binding site" description="axial binding residue" evidence="12">
    <location>
        <position position="223"/>
    </location>
    <ligand>
        <name>heme</name>
        <dbReference type="ChEBI" id="CHEBI:30413"/>
    </ligand>
    <ligandPart>
        <name>Fe</name>
        <dbReference type="ChEBI" id="CHEBI:18248"/>
    </ligandPart>
</feature>
<dbReference type="InterPro" id="IPR001128">
    <property type="entry name" value="Cyt_P450"/>
</dbReference>
<sequence>MKTLFTNLAFNNIIRIVAGKRYYGDDAEDEEEAKVARHLVSEAMAGDSGRNPADYLSFLRWFTDSESRIKDVAHRFDAFLQKLVDEKRAEKEKIAITLEWALSNLLNHQEILKKARTEIDEKIGLDRLVDEPDIMNLPYLQNIILETLRLYPAAPLLLPHMSSEDCQVGGYDMPRGTMLLMNVWAIHRDPEVWEESERFKPERFDKEGEAQKVMPFGLGRRSCPGAGLAHRLMGLTLASLLQCFEWERVGVELIDMREGKGVTMPKKEPLRAMCRSRVLAGNMRKTFFE</sequence>
<dbReference type="GO" id="GO:0004497">
    <property type="term" value="F:monooxygenase activity"/>
    <property type="evidence" value="ECO:0007669"/>
    <property type="project" value="UniProtKB-KW"/>
</dbReference>
<dbReference type="GO" id="GO:0046872">
    <property type="term" value="F:metal ion binding"/>
    <property type="evidence" value="ECO:0007669"/>
    <property type="project" value="UniProtKB-KW"/>
</dbReference>
<reference evidence="14 15" key="1">
    <citation type="submission" date="2022-03" db="EMBL/GenBank/DDBJ databases">
        <authorList>
            <person name="Macdonald S."/>
            <person name="Ahmed S."/>
            <person name="Newling K."/>
        </authorList>
    </citation>
    <scope>NUCLEOTIDE SEQUENCE [LARGE SCALE GENOMIC DNA]</scope>
</reference>
<evidence type="ECO:0000256" key="4">
    <source>
        <dbReference type="ARBA" id="ARBA00022617"/>
    </source>
</evidence>
<proteinExistence type="inferred from homology"/>
<comment type="cofactor">
    <cofactor evidence="1 12">
        <name>heme</name>
        <dbReference type="ChEBI" id="CHEBI:30413"/>
    </cofactor>
</comment>
<keyword evidence="5" id="KW-0812">Transmembrane</keyword>
<dbReference type="PRINTS" id="PR00463">
    <property type="entry name" value="EP450I"/>
</dbReference>
<gene>
    <name evidence="14" type="ORF">ERUC_LOCUS7963</name>
</gene>
<dbReference type="Proteomes" id="UP001642260">
    <property type="component" value="Unassembled WGS sequence"/>
</dbReference>
<comment type="similarity">
    <text evidence="3 13">Belongs to the cytochrome P450 family.</text>
</comment>
<keyword evidence="8 13" id="KW-0560">Oxidoreductase</keyword>
<keyword evidence="15" id="KW-1185">Reference proteome</keyword>
<evidence type="ECO:0000256" key="1">
    <source>
        <dbReference type="ARBA" id="ARBA00001971"/>
    </source>
</evidence>
<keyword evidence="4 12" id="KW-0349">Heme</keyword>
<evidence type="ECO:0000313" key="15">
    <source>
        <dbReference type="Proteomes" id="UP001642260"/>
    </source>
</evidence>
<dbReference type="InterPro" id="IPR036396">
    <property type="entry name" value="Cyt_P450_sf"/>
</dbReference>
<evidence type="ECO:0000256" key="2">
    <source>
        <dbReference type="ARBA" id="ARBA00004167"/>
    </source>
</evidence>
<evidence type="ECO:0000256" key="5">
    <source>
        <dbReference type="ARBA" id="ARBA00022692"/>
    </source>
</evidence>
<evidence type="ECO:0000256" key="12">
    <source>
        <dbReference type="PIRSR" id="PIRSR602401-1"/>
    </source>
</evidence>
<dbReference type="PANTHER" id="PTHR47947:SF62">
    <property type="entry name" value="CYTOCHROME P450, FAMILY 81, SUBFAMILY D, POLYPEPTIDE 5"/>
    <property type="match status" value="1"/>
</dbReference>
<organism evidence="14 15">
    <name type="scientific">Eruca vesicaria subsp. sativa</name>
    <name type="common">Garden rocket</name>
    <name type="synonym">Eruca sativa</name>
    <dbReference type="NCBI Taxonomy" id="29727"/>
    <lineage>
        <taxon>Eukaryota</taxon>
        <taxon>Viridiplantae</taxon>
        <taxon>Streptophyta</taxon>
        <taxon>Embryophyta</taxon>
        <taxon>Tracheophyta</taxon>
        <taxon>Spermatophyta</taxon>
        <taxon>Magnoliopsida</taxon>
        <taxon>eudicotyledons</taxon>
        <taxon>Gunneridae</taxon>
        <taxon>Pentapetalae</taxon>
        <taxon>rosids</taxon>
        <taxon>malvids</taxon>
        <taxon>Brassicales</taxon>
        <taxon>Brassicaceae</taxon>
        <taxon>Brassiceae</taxon>
        <taxon>Eruca</taxon>
    </lineage>
</organism>
<keyword evidence="6 12" id="KW-0479">Metal-binding</keyword>
<keyword evidence="9 12" id="KW-0408">Iron</keyword>
<name>A0ABC8J8B4_ERUVS</name>
<dbReference type="InterPro" id="IPR002401">
    <property type="entry name" value="Cyt_P450_E_grp-I"/>
</dbReference>
<dbReference type="AlphaFoldDB" id="A0ABC8J8B4"/>
<evidence type="ECO:0000256" key="3">
    <source>
        <dbReference type="ARBA" id="ARBA00010617"/>
    </source>
</evidence>
<keyword evidence="11" id="KW-0472">Membrane</keyword>
<keyword evidence="10 13" id="KW-0503">Monooxygenase</keyword>
<dbReference type="PANTHER" id="PTHR47947">
    <property type="entry name" value="CYTOCHROME P450 82C3-RELATED"/>
    <property type="match status" value="1"/>
</dbReference>
<accession>A0ABC8J8B4</accession>
<evidence type="ECO:0000313" key="14">
    <source>
        <dbReference type="EMBL" id="CAH8317487.1"/>
    </source>
</evidence>
<keyword evidence="7" id="KW-1133">Transmembrane helix</keyword>
<dbReference type="InterPro" id="IPR050651">
    <property type="entry name" value="Plant_Cytochrome_P450_Monoox"/>
</dbReference>
<evidence type="ECO:0000256" key="11">
    <source>
        <dbReference type="ARBA" id="ARBA00023136"/>
    </source>
</evidence>